<evidence type="ECO:0000256" key="2">
    <source>
        <dbReference type="SAM" id="Phobius"/>
    </source>
</evidence>
<feature type="transmembrane region" description="Helical" evidence="2">
    <location>
        <begin position="64"/>
        <end position="88"/>
    </location>
</feature>
<proteinExistence type="predicted"/>
<keyword evidence="2" id="KW-0812">Transmembrane</keyword>
<keyword evidence="2" id="KW-1133">Transmembrane helix</keyword>
<keyword evidence="4" id="KW-1185">Reference proteome</keyword>
<dbReference type="RefSeq" id="WP_093989328.1">
    <property type="nucleotide sequence ID" value="NZ_FYDD01000004.1"/>
</dbReference>
<evidence type="ECO:0000313" key="3">
    <source>
        <dbReference type="EMBL" id="MBC8610671.1"/>
    </source>
</evidence>
<dbReference type="Proteomes" id="UP000632659">
    <property type="component" value="Unassembled WGS sequence"/>
</dbReference>
<protein>
    <recommendedName>
        <fullName evidence="5">Holin</fullName>
    </recommendedName>
</protein>
<feature type="region of interest" description="Disordered" evidence="1">
    <location>
        <begin position="95"/>
        <end position="117"/>
    </location>
</feature>
<dbReference type="OrthoDB" id="2299198at2"/>
<feature type="transmembrane region" description="Helical" evidence="2">
    <location>
        <begin position="41"/>
        <end position="58"/>
    </location>
</feature>
<accession>A0A8J6P0J6</accession>
<dbReference type="InterPro" id="IPR032111">
    <property type="entry name" value="Clostridium_phage_holin"/>
</dbReference>
<sequence length="117" mass="13123">MDLAELLNEYIRSELIVVIPVLYFLGRILRRSKVLCKRIPGILLVVSLAVTALYTFSVCDVSSLKNFYACLFSIVTQGVLLTGGSMFIHEMVKGRTQNKTDPDSKSDTDQEDCKTEE</sequence>
<dbReference type="Pfam" id="PF16079">
    <property type="entry name" value="Phage_holin_5_2"/>
    <property type="match status" value="1"/>
</dbReference>
<reference evidence="3" key="1">
    <citation type="submission" date="2020-08" db="EMBL/GenBank/DDBJ databases">
        <title>Genome public.</title>
        <authorList>
            <person name="Liu C."/>
            <person name="Sun Q."/>
        </authorList>
    </citation>
    <scope>NUCLEOTIDE SEQUENCE</scope>
    <source>
        <strain evidence="3">NSJ-15</strain>
    </source>
</reference>
<organism evidence="3 4">
    <name type="scientific">Massiliimalia timonensis</name>
    <dbReference type="NCBI Taxonomy" id="1987501"/>
    <lineage>
        <taxon>Bacteria</taxon>
        <taxon>Bacillati</taxon>
        <taxon>Bacillota</taxon>
        <taxon>Clostridia</taxon>
        <taxon>Eubacteriales</taxon>
        <taxon>Oscillospiraceae</taxon>
        <taxon>Massiliimalia</taxon>
    </lineage>
</organism>
<evidence type="ECO:0008006" key="5">
    <source>
        <dbReference type="Google" id="ProtNLM"/>
    </source>
</evidence>
<evidence type="ECO:0000313" key="4">
    <source>
        <dbReference type="Proteomes" id="UP000632659"/>
    </source>
</evidence>
<comment type="caution">
    <text evidence="3">The sequence shown here is derived from an EMBL/GenBank/DDBJ whole genome shotgun (WGS) entry which is preliminary data.</text>
</comment>
<evidence type="ECO:0000256" key="1">
    <source>
        <dbReference type="SAM" id="MobiDB-lite"/>
    </source>
</evidence>
<name>A0A8J6P0J6_9FIRM</name>
<feature type="transmembrane region" description="Helical" evidence="2">
    <location>
        <begin position="12"/>
        <end position="29"/>
    </location>
</feature>
<dbReference type="AlphaFoldDB" id="A0A8J6P0J6"/>
<keyword evidence="2" id="KW-0472">Membrane</keyword>
<gene>
    <name evidence="3" type="ORF">H8702_05975</name>
</gene>
<dbReference type="EMBL" id="JACRTL010000002">
    <property type="protein sequence ID" value="MBC8610671.1"/>
    <property type="molecule type" value="Genomic_DNA"/>
</dbReference>